<keyword evidence="4" id="KW-0934">Plastid</keyword>
<evidence type="ECO:0000256" key="5">
    <source>
        <dbReference type="ARBA" id="ARBA00022946"/>
    </source>
</evidence>
<keyword evidence="3" id="KW-0150">Chloroplast</keyword>
<dbReference type="OrthoDB" id="184876at2759"/>
<dbReference type="Gene3D" id="2.30.33.40">
    <property type="entry name" value="GroES chaperonin"/>
    <property type="match status" value="1"/>
</dbReference>
<dbReference type="InterPro" id="IPR011032">
    <property type="entry name" value="GroES-like_sf"/>
</dbReference>
<proteinExistence type="inferred from homology"/>
<dbReference type="CDD" id="cd00320">
    <property type="entry name" value="cpn10"/>
    <property type="match status" value="1"/>
</dbReference>
<dbReference type="GO" id="GO:0009507">
    <property type="term" value="C:chloroplast"/>
    <property type="evidence" value="ECO:0007669"/>
    <property type="project" value="UniProtKB-SubCell"/>
</dbReference>
<evidence type="ECO:0000313" key="8">
    <source>
        <dbReference type="EMBL" id="KAI5074126.1"/>
    </source>
</evidence>
<reference evidence="8" key="1">
    <citation type="submission" date="2021-01" db="EMBL/GenBank/DDBJ databases">
        <title>Adiantum capillus-veneris genome.</title>
        <authorList>
            <person name="Fang Y."/>
            <person name="Liao Q."/>
        </authorList>
    </citation>
    <scope>NUCLEOTIDE SEQUENCE</scope>
    <source>
        <strain evidence="8">H3</strain>
        <tissue evidence="8">Leaf</tissue>
    </source>
</reference>
<dbReference type="GO" id="GO:0005739">
    <property type="term" value="C:mitochondrion"/>
    <property type="evidence" value="ECO:0007669"/>
    <property type="project" value="TreeGrafter"/>
</dbReference>
<evidence type="ECO:0000256" key="2">
    <source>
        <dbReference type="ARBA" id="ARBA00006975"/>
    </source>
</evidence>
<accession>A0A9D4ZIF8</accession>
<dbReference type="InterPro" id="IPR020818">
    <property type="entry name" value="Chaperonin_GroES"/>
</dbReference>
<dbReference type="GO" id="GO:0051087">
    <property type="term" value="F:protein-folding chaperone binding"/>
    <property type="evidence" value="ECO:0007669"/>
    <property type="project" value="TreeGrafter"/>
</dbReference>
<dbReference type="PANTHER" id="PTHR10772:SF13">
    <property type="entry name" value="10 KDA CHAPERONIN 1, CHLOROPLASTIC-RELATED"/>
    <property type="match status" value="1"/>
</dbReference>
<evidence type="ECO:0000256" key="3">
    <source>
        <dbReference type="ARBA" id="ARBA00022528"/>
    </source>
</evidence>
<gene>
    <name evidence="8" type="ORF">GOP47_0010087</name>
</gene>
<dbReference type="GO" id="GO:0046872">
    <property type="term" value="F:metal ion binding"/>
    <property type="evidence" value="ECO:0007669"/>
    <property type="project" value="TreeGrafter"/>
</dbReference>
<keyword evidence="5" id="KW-0809">Transit peptide</keyword>
<evidence type="ECO:0000256" key="1">
    <source>
        <dbReference type="ARBA" id="ARBA00004229"/>
    </source>
</evidence>
<dbReference type="InterPro" id="IPR037124">
    <property type="entry name" value="Chaperonin_GroES_sf"/>
</dbReference>
<evidence type="ECO:0000256" key="7">
    <source>
        <dbReference type="ARBA" id="ARBA00055769"/>
    </source>
</evidence>
<keyword evidence="9" id="KW-1185">Reference proteome</keyword>
<comment type="similarity">
    <text evidence="2">Belongs to the GroES chaperonin family.</text>
</comment>
<dbReference type="EMBL" id="JABFUD020000010">
    <property type="protein sequence ID" value="KAI5074126.1"/>
    <property type="molecule type" value="Genomic_DNA"/>
</dbReference>
<evidence type="ECO:0000313" key="9">
    <source>
        <dbReference type="Proteomes" id="UP000886520"/>
    </source>
</evidence>
<dbReference type="FunFam" id="2.30.33.40:FF:000008">
    <property type="entry name" value="10 kDa chaperonin"/>
    <property type="match status" value="1"/>
</dbReference>
<protein>
    <submittedName>
        <fullName evidence="8">Uncharacterized protein</fullName>
    </submittedName>
</protein>
<comment type="function">
    <text evidence="7">Functions as a co-chaperone for protein folding in chloroplasts.</text>
</comment>
<dbReference type="AlphaFoldDB" id="A0A9D4ZIF8"/>
<dbReference type="PANTHER" id="PTHR10772">
    <property type="entry name" value="10 KDA HEAT SHOCK PROTEIN"/>
    <property type="match status" value="1"/>
</dbReference>
<dbReference type="Pfam" id="PF00166">
    <property type="entry name" value="Cpn10"/>
    <property type="match status" value="1"/>
</dbReference>
<comment type="caution">
    <text evidence="8">The sequence shown here is derived from an EMBL/GenBank/DDBJ whole genome shotgun (WGS) entry which is preliminary data.</text>
</comment>
<name>A0A9D4ZIF8_ADICA</name>
<dbReference type="SUPFAM" id="SSF50129">
    <property type="entry name" value="GroES-like"/>
    <property type="match status" value="1"/>
</dbReference>
<dbReference type="Proteomes" id="UP000886520">
    <property type="component" value="Chromosome 10"/>
</dbReference>
<keyword evidence="6" id="KW-0143">Chaperone</keyword>
<evidence type="ECO:0000256" key="4">
    <source>
        <dbReference type="ARBA" id="ARBA00022640"/>
    </source>
</evidence>
<dbReference type="GO" id="GO:0051082">
    <property type="term" value="F:unfolded protein binding"/>
    <property type="evidence" value="ECO:0007669"/>
    <property type="project" value="TreeGrafter"/>
</dbReference>
<comment type="subcellular location">
    <subcellularLocation>
        <location evidence="1">Plastid</location>
        <location evidence="1">Chloroplast</location>
    </subcellularLocation>
</comment>
<dbReference type="SMART" id="SM00883">
    <property type="entry name" value="Cpn10"/>
    <property type="match status" value="1"/>
</dbReference>
<evidence type="ECO:0000256" key="6">
    <source>
        <dbReference type="ARBA" id="ARBA00023186"/>
    </source>
</evidence>
<sequence length="161" mass="17071">MDALSSASVVTAAIAQPSSFTNQRLLCSRSLAFPSAWNTRPLLTTSNTASKGSSCHASIVLPISAAVKEVDVSKVVPQADRVLIRLEELPQQSTGGVLLPKSAVKFEHYLCGEVVSVGKEASGVTKGQKVLFSDLNAYEVNLGTKERLCFCKAGDLLAFVE</sequence>
<organism evidence="8 9">
    <name type="scientific">Adiantum capillus-veneris</name>
    <name type="common">Maidenhair fern</name>
    <dbReference type="NCBI Taxonomy" id="13818"/>
    <lineage>
        <taxon>Eukaryota</taxon>
        <taxon>Viridiplantae</taxon>
        <taxon>Streptophyta</taxon>
        <taxon>Embryophyta</taxon>
        <taxon>Tracheophyta</taxon>
        <taxon>Polypodiopsida</taxon>
        <taxon>Polypodiidae</taxon>
        <taxon>Polypodiales</taxon>
        <taxon>Pteridineae</taxon>
        <taxon>Pteridaceae</taxon>
        <taxon>Vittarioideae</taxon>
        <taxon>Adiantum</taxon>
    </lineage>
</organism>
<dbReference type="GO" id="GO:0005524">
    <property type="term" value="F:ATP binding"/>
    <property type="evidence" value="ECO:0007669"/>
    <property type="project" value="InterPro"/>
</dbReference>
<dbReference type="GO" id="GO:0044183">
    <property type="term" value="F:protein folding chaperone"/>
    <property type="evidence" value="ECO:0007669"/>
    <property type="project" value="InterPro"/>
</dbReference>